<gene>
    <name evidence="1" type="ORF">QO034_09600</name>
</gene>
<name>A0ABT7FE19_9RHOB</name>
<dbReference type="RefSeq" id="WP_284485303.1">
    <property type="nucleotide sequence ID" value="NZ_JASNJE010000009.1"/>
</dbReference>
<evidence type="ECO:0000313" key="1">
    <source>
        <dbReference type="EMBL" id="MDK3073363.1"/>
    </source>
</evidence>
<dbReference type="PROSITE" id="PS51257">
    <property type="entry name" value="PROKAR_LIPOPROTEIN"/>
    <property type="match status" value="1"/>
</dbReference>
<reference evidence="1 2" key="1">
    <citation type="submission" date="2023-05" db="EMBL/GenBank/DDBJ databases">
        <title>Sedimentitalea sp. nov. JM2-8.</title>
        <authorList>
            <person name="Huang J."/>
        </authorList>
    </citation>
    <scope>NUCLEOTIDE SEQUENCE [LARGE SCALE GENOMIC DNA]</scope>
    <source>
        <strain evidence="1 2">JM2-8</strain>
    </source>
</reference>
<dbReference type="EMBL" id="JASNJE010000009">
    <property type="protein sequence ID" value="MDK3073363.1"/>
    <property type="molecule type" value="Genomic_DNA"/>
</dbReference>
<accession>A0ABT7FE19</accession>
<proteinExistence type="predicted"/>
<evidence type="ECO:0008006" key="3">
    <source>
        <dbReference type="Google" id="ProtNLM"/>
    </source>
</evidence>
<protein>
    <recommendedName>
        <fullName evidence="3">Lipoprotein</fullName>
    </recommendedName>
</protein>
<sequence>MIRPLLICAGLMALSACDPVDTPSRRPEPTSTIGGVGVSGDVRMGVSLSMRNAVDPAAVSGYHQVLP</sequence>
<organism evidence="1 2">
    <name type="scientific">Sedimentitalea xiamensis</name>
    <dbReference type="NCBI Taxonomy" id="3050037"/>
    <lineage>
        <taxon>Bacteria</taxon>
        <taxon>Pseudomonadati</taxon>
        <taxon>Pseudomonadota</taxon>
        <taxon>Alphaproteobacteria</taxon>
        <taxon>Rhodobacterales</taxon>
        <taxon>Paracoccaceae</taxon>
        <taxon>Sedimentitalea</taxon>
    </lineage>
</organism>
<comment type="caution">
    <text evidence="1">The sequence shown here is derived from an EMBL/GenBank/DDBJ whole genome shotgun (WGS) entry which is preliminary data.</text>
</comment>
<evidence type="ECO:0000313" key="2">
    <source>
        <dbReference type="Proteomes" id="UP001227126"/>
    </source>
</evidence>
<dbReference type="Proteomes" id="UP001227126">
    <property type="component" value="Unassembled WGS sequence"/>
</dbReference>
<keyword evidence="2" id="KW-1185">Reference proteome</keyword>